<comment type="caution">
    <text evidence="2">The sequence shown here is derived from an EMBL/GenBank/DDBJ whole genome shotgun (WGS) entry which is preliminary data.</text>
</comment>
<reference evidence="2" key="1">
    <citation type="submission" date="2023-08" db="EMBL/GenBank/DDBJ databases">
        <authorList>
            <person name="Audoor S."/>
            <person name="Bilcke G."/>
        </authorList>
    </citation>
    <scope>NUCLEOTIDE SEQUENCE</scope>
</reference>
<dbReference type="EMBL" id="CAKOGP040000657">
    <property type="protein sequence ID" value="CAJ1937510.1"/>
    <property type="molecule type" value="Genomic_DNA"/>
</dbReference>
<evidence type="ECO:0000313" key="3">
    <source>
        <dbReference type="Proteomes" id="UP001295423"/>
    </source>
</evidence>
<evidence type="ECO:0000256" key="1">
    <source>
        <dbReference type="SAM" id="MobiDB-lite"/>
    </source>
</evidence>
<dbReference type="AlphaFoldDB" id="A0AAD2FKB3"/>
<name>A0AAD2FKB3_9STRA</name>
<accession>A0AAD2FKB3</accession>
<sequence>MPSTITSLKSSTLNEDGDFCIEGINDDKTTNNNSSGNNNNNNNNNNKFTSLLDMEYNQIKNSKLSDITKPYQFAETNPQDDVRFETTDDDYIPNDDTEVIIMDQFSSFLNAGVQGATARPAYNDLSTADRVDSTNTVLPSVSTGIESQSGRSNSQVVPQSQNRIALDEKDHAAIEALEGFLSSIFDGQVKARDIHLYACDLVAIGFDPDCDMGKELEFDDLEFMKKLHQRFFWKEWQRLLL</sequence>
<protein>
    <submittedName>
        <fullName evidence="2">Uncharacterized protein</fullName>
    </submittedName>
</protein>
<gene>
    <name evidence="2" type="ORF">CYCCA115_LOCUS5688</name>
</gene>
<feature type="region of interest" description="Disordered" evidence="1">
    <location>
        <begin position="140"/>
        <end position="159"/>
    </location>
</feature>
<keyword evidence="3" id="KW-1185">Reference proteome</keyword>
<proteinExistence type="predicted"/>
<dbReference type="Proteomes" id="UP001295423">
    <property type="component" value="Unassembled WGS sequence"/>
</dbReference>
<evidence type="ECO:0000313" key="2">
    <source>
        <dbReference type="EMBL" id="CAJ1937510.1"/>
    </source>
</evidence>
<organism evidence="2 3">
    <name type="scientific">Cylindrotheca closterium</name>
    <dbReference type="NCBI Taxonomy" id="2856"/>
    <lineage>
        <taxon>Eukaryota</taxon>
        <taxon>Sar</taxon>
        <taxon>Stramenopiles</taxon>
        <taxon>Ochrophyta</taxon>
        <taxon>Bacillariophyta</taxon>
        <taxon>Bacillariophyceae</taxon>
        <taxon>Bacillariophycidae</taxon>
        <taxon>Bacillariales</taxon>
        <taxon>Bacillariaceae</taxon>
        <taxon>Cylindrotheca</taxon>
    </lineage>
</organism>